<gene>
    <name evidence="3" type="ORF">EYF80_009711</name>
</gene>
<dbReference type="Proteomes" id="UP000314294">
    <property type="component" value="Unassembled WGS sequence"/>
</dbReference>
<evidence type="ECO:0000256" key="1">
    <source>
        <dbReference type="SAM" id="MobiDB-lite"/>
    </source>
</evidence>
<feature type="compositionally biased region" description="Basic and acidic residues" evidence="1">
    <location>
        <begin position="15"/>
        <end position="30"/>
    </location>
</feature>
<comment type="caution">
    <text evidence="3">The sequence shown here is derived from an EMBL/GenBank/DDBJ whole genome shotgun (WGS) entry which is preliminary data.</text>
</comment>
<evidence type="ECO:0000313" key="4">
    <source>
        <dbReference type="Proteomes" id="UP000314294"/>
    </source>
</evidence>
<dbReference type="PROSITE" id="PS51029">
    <property type="entry name" value="MADF"/>
    <property type="match status" value="1"/>
</dbReference>
<dbReference type="InterPro" id="IPR006578">
    <property type="entry name" value="MADF-dom"/>
</dbReference>
<organism evidence="3 4">
    <name type="scientific">Liparis tanakae</name>
    <name type="common">Tanaka's snailfish</name>
    <dbReference type="NCBI Taxonomy" id="230148"/>
    <lineage>
        <taxon>Eukaryota</taxon>
        <taxon>Metazoa</taxon>
        <taxon>Chordata</taxon>
        <taxon>Craniata</taxon>
        <taxon>Vertebrata</taxon>
        <taxon>Euteleostomi</taxon>
        <taxon>Actinopterygii</taxon>
        <taxon>Neopterygii</taxon>
        <taxon>Teleostei</taxon>
        <taxon>Neoteleostei</taxon>
        <taxon>Acanthomorphata</taxon>
        <taxon>Eupercaria</taxon>
        <taxon>Perciformes</taxon>
        <taxon>Cottioidei</taxon>
        <taxon>Cottales</taxon>
        <taxon>Liparidae</taxon>
        <taxon>Liparis</taxon>
    </lineage>
</organism>
<dbReference type="GO" id="GO:0005634">
    <property type="term" value="C:nucleus"/>
    <property type="evidence" value="ECO:0007669"/>
    <property type="project" value="TreeGrafter"/>
</dbReference>
<dbReference type="InterPro" id="IPR039353">
    <property type="entry name" value="TF_Adf1"/>
</dbReference>
<feature type="domain" description="MADF" evidence="2">
    <location>
        <begin position="1"/>
        <end position="54"/>
    </location>
</feature>
<sequence length="166" mass="18569">MAEEICRRRWKSLRDSFQREKRRESSEKHSGSAAQSTKKWKYSAVLSFLDPFIALRETSGNMGRRVVEGRTTESREEERAEAAAGPSHRAGISEKVVHLAKDQSTVANIDQLTPFNKPEERIPAGLTKISELLLTEGNIDFAVDNLGVNILQGKMASRLVDDSGFH</sequence>
<dbReference type="Pfam" id="PF10545">
    <property type="entry name" value="MADF_DNA_bdg"/>
    <property type="match status" value="1"/>
</dbReference>
<feature type="region of interest" description="Disordered" evidence="1">
    <location>
        <begin position="15"/>
        <end position="38"/>
    </location>
</feature>
<name>A0A4Z2IPW9_9TELE</name>
<evidence type="ECO:0000313" key="3">
    <source>
        <dbReference type="EMBL" id="TNN80060.1"/>
    </source>
</evidence>
<feature type="region of interest" description="Disordered" evidence="1">
    <location>
        <begin position="64"/>
        <end position="92"/>
    </location>
</feature>
<evidence type="ECO:0000259" key="2">
    <source>
        <dbReference type="PROSITE" id="PS51029"/>
    </source>
</evidence>
<feature type="compositionally biased region" description="Basic and acidic residues" evidence="1">
    <location>
        <begin position="65"/>
        <end position="81"/>
    </location>
</feature>
<dbReference type="PANTHER" id="PTHR12243:SF48">
    <property type="entry name" value="MADF DOMAIN-CONTAINING PROTEIN"/>
    <property type="match status" value="1"/>
</dbReference>
<keyword evidence="4" id="KW-1185">Reference proteome</keyword>
<dbReference type="GO" id="GO:0006357">
    <property type="term" value="P:regulation of transcription by RNA polymerase II"/>
    <property type="evidence" value="ECO:0007669"/>
    <property type="project" value="TreeGrafter"/>
</dbReference>
<dbReference type="GO" id="GO:0005667">
    <property type="term" value="C:transcription regulator complex"/>
    <property type="evidence" value="ECO:0007669"/>
    <property type="project" value="TreeGrafter"/>
</dbReference>
<proteinExistence type="predicted"/>
<dbReference type="PANTHER" id="PTHR12243">
    <property type="entry name" value="MADF DOMAIN TRANSCRIPTION FACTOR"/>
    <property type="match status" value="1"/>
</dbReference>
<protein>
    <recommendedName>
        <fullName evidence="2">MADF domain-containing protein</fullName>
    </recommendedName>
</protein>
<reference evidence="3 4" key="1">
    <citation type="submission" date="2019-03" db="EMBL/GenBank/DDBJ databases">
        <title>First draft genome of Liparis tanakae, snailfish: a comprehensive survey of snailfish specific genes.</title>
        <authorList>
            <person name="Kim W."/>
            <person name="Song I."/>
            <person name="Jeong J.-H."/>
            <person name="Kim D."/>
            <person name="Kim S."/>
            <person name="Ryu S."/>
            <person name="Song J.Y."/>
            <person name="Lee S.K."/>
        </authorList>
    </citation>
    <scope>NUCLEOTIDE SEQUENCE [LARGE SCALE GENOMIC DNA]</scope>
    <source>
        <tissue evidence="3">Muscle</tissue>
    </source>
</reference>
<dbReference type="AlphaFoldDB" id="A0A4Z2IPW9"/>
<dbReference type="EMBL" id="SRLO01000058">
    <property type="protein sequence ID" value="TNN80060.1"/>
    <property type="molecule type" value="Genomic_DNA"/>
</dbReference>
<dbReference type="OrthoDB" id="5803771at2759"/>
<accession>A0A4Z2IPW9</accession>